<evidence type="ECO:0000313" key="2">
    <source>
        <dbReference type="WBParaSite" id="Pan_g8001.t1"/>
    </source>
</evidence>
<proteinExistence type="predicted"/>
<sequence>MICPVGSRMNFRVRASKVKRHSRQTVAHVNVFAKDTLFTTLPKLGRLIGLFRGTAKEIKHALYLYAFRRKLIVRPGSGAKIRVLGPGSGGSGAEDPKIWLRREDPERSLRNFENGSGSGAGGSVFSDPGLFSSQNCAKLVQNREIHVGQLSFDDPFLRKAFSGPKLMWEATRKLYALRRSFWATEKTELRDIMITLIKRVDQELTKLNTNEMVDRVIKRTSYESMNAIPVPKLAYEAYIRLAMLNDAVWVEKSTTLMNDLIEILNSIRWEILKYNRIE</sequence>
<organism evidence="1 2">
    <name type="scientific">Panagrellus redivivus</name>
    <name type="common">Microworm</name>
    <dbReference type="NCBI Taxonomy" id="6233"/>
    <lineage>
        <taxon>Eukaryota</taxon>
        <taxon>Metazoa</taxon>
        <taxon>Ecdysozoa</taxon>
        <taxon>Nematoda</taxon>
        <taxon>Chromadorea</taxon>
        <taxon>Rhabditida</taxon>
        <taxon>Tylenchina</taxon>
        <taxon>Panagrolaimomorpha</taxon>
        <taxon>Panagrolaimoidea</taxon>
        <taxon>Panagrolaimidae</taxon>
        <taxon>Panagrellus</taxon>
    </lineage>
</organism>
<dbReference type="WBParaSite" id="Pan_g8001.t1">
    <property type="protein sequence ID" value="Pan_g8001.t1"/>
    <property type="gene ID" value="Pan_g8001"/>
</dbReference>
<evidence type="ECO:0000313" key="1">
    <source>
        <dbReference type="Proteomes" id="UP000492821"/>
    </source>
</evidence>
<dbReference type="AlphaFoldDB" id="A0A7E5A0W8"/>
<name>A0A7E5A0W8_PANRE</name>
<dbReference type="Proteomes" id="UP000492821">
    <property type="component" value="Unassembled WGS sequence"/>
</dbReference>
<protein>
    <submittedName>
        <fullName evidence="2">DUF155 domain-containing protein</fullName>
    </submittedName>
</protein>
<reference evidence="1" key="1">
    <citation type="journal article" date="2013" name="Genetics">
        <title>The draft genome and transcriptome of Panagrellus redivivus are shaped by the harsh demands of a free-living lifestyle.</title>
        <authorList>
            <person name="Srinivasan J."/>
            <person name="Dillman A.R."/>
            <person name="Macchietto M.G."/>
            <person name="Heikkinen L."/>
            <person name="Lakso M."/>
            <person name="Fracchia K.M."/>
            <person name="Antoshechkin I."/>
            <person name="Mortazavi A."/>
            <person name="Wong G."/>
            <person name="Sternberg P.W."/>
        </authorList>
    </citation>
    <scope>NUCLEOTIDE SEQUENCE [LARGE SCALE GENOMIC DNA]</scope>
    <source>
        <strain evidence="1">MT8872</strain>
    </source>
</reference>
<accession>A0A7E5A0W8</accession>
<keyword evidence="1" id="KW-1185">Reference proteome</keyword>
<reference evidence="2" key="2">
    <citation type="submission" date="2020-10" db="UniProtKB">
        <authorList>
            <consortium name="WormBaseParasite"/>
        </authorList>
    </citation>
    <scope>IDENTIFICATION</scope>
</reference>